<evidence type="ECO:0000256" key="4">
    <source>
        <dbReference type="ARBA" id="ARBA00023002"/>
    </source>
</evidence>
<proteinExistence type="inferred from homology"/>
<dbReference type="NCBIfam" id="NF008033">
    <property type="entry name" value="PRK10765.1"/>
    <property type="match status" value="1"/>
</dbReference>
<evidence type="ECO:0000259" key="6">
    <source>
        <dbReference type="Pfam" id="PF00881"/>
    </source>
</evidence>
<dbReference type="InterPro" id="IPR000415">
    <property type="entry name" value="Nitroreductase-like"/>
</dbReference>
<dbReference type="PANTHER" id="PTHR43425:SF3">
    <property type="entry name" value="NADPH-DEPENDENT OXIDOREDUCTASE"/>
    <property type="match status" value="1"/>
</dbReference>
<dbReference type="PIRSF" id="PIRSF005426">
    <property type="entry name" value="Frp"/>
    <property type="match status" value="1"/>
</dbReference>
<evidence type="ECO:0000256" key="2">
    <source>
        <dbReference type="ARBA" id="ARBA00022630"/>
    </source>
</evidence>
<gene>
    <name evidence="7" type="primary">nfsA</name>
    <name evidence="7" type="ORF">QT716_08485</name>
</gene>
<evidence type="ECO:0000313" key="7">
    <source>
        <dbReference type="EMBL" id="MDW0110093.1"/>
    </source>
</evidence>
<dbReference type="Proteomes" id="UP001280629">
    <property type="component" value="Unassembled WGS sequence"/>
</dbReference>
<evidence type="ECO:0000256" key="5">
    <source>
        <dbReference type="PIRNR" id="PIRNR005426"/>
    </source>
</evidence>
<dbReference type="CDD" id="cd02146">
    <property type="entry name" value="NfsA-like"/>
    <property type="match status" value="1"/>
</dbReference>
<dbReference type="PANTHER" id="PTHR43425">
    <property type="entry name" value="OXYGEN-INSENSITIVE NADPH NITROREDUCTASE"/>
    <property type="match status" value="1"/>
</dbReference>
<dbReference type="RefSeq" id="WP_317935633.1">
    <property type="nucleotide sequence ID" value="NZ_JAUBDH010000004.1"/>
</dbReference>
<keyword evidence="5" id="KW-0521">NADP</keyword>
<reference evidence="7 8" key="1">
    <citation type="submission" date="2023-06" db="EMBL/GenBank/DDBJ databases">
        <title>Sporosarcina sp. nov., isolated from Korean traditional fermented seafood 'Jeotgal'.</title>
        <authorList>
            <person name="Yang A.-I."/>
            <person name="Shin N.-R."/>
        </authorList>
    </citation>
    <scope>NUCLEOTIDE SEQUENCE [LARGE SCALE GENOMIC DNA]</scope>
    <source>
        <strain evidence="7 8">KCTC3840</strain>
    </source>
</reference>
<protein>
    <submittedName>
        <fullName evidence="7">Oxygen-insensitive NADPH nitroreductase</fullName>
    </submittedName>
</protein>
<comment type="similarity">
    <text evidence="1 5">Belongs to the flavin oxidoreductase frp family.</text>
</comment>
<dbReference type="InterPro" id="IPR016446">
    <property type="entry name" value="Flavin_OxRdtase_Frp"/>
</dbReference>
<dbReference type="InterPro" id="IPR029479">
    <property type="entry name" value="Nitroreductase"/>
</dbReference>
<keyword evidence="4 5" id="KW-0560">Oxidoreductase</keyword>
<feature type="domain" description="Nitroreductase" evidence="6">
    <location>
        <begin position="7"/>
        <end position="160"/>
    </location>
</feature>
<comment type="caution">
    <text evidence="7">The sequence shown here is derived from an EMBL/GenBank/DDBJ whole genome shotgun (WGS) entry which is preliminary data.</text>
</comment>
<dbReference type="SUPFAM" id="SSF55469">
    <property type="entry name" value="FMN-dependent nitroreductase-like"/>
    <property type="match status" value="1"/>
</dbReference>
<dbReference type="Gene3D" id="3.40.109.10">
    <property type="entry name" value="NADH Oxidase"/>
    <property type="match status" value="1"/>
</dbReference>
<evidence type="ECO:0000313" key="8">
    <source>
        <dbReference type="Proteomes" id="UP001280629"/>
    </source>
</evidence>
<keyword evidence="2 5" id="KW-0285">Flavoprotein</keyword>
<keyword evidence="3 5" id="KW-0288">FMN</keyword>
<sequence length="243" mass="27199">MVIDLLKSHASVRSYTDEQLSSETVRELINAGQHSASSHFVQAYSVIHITDRVLREKLGEYSKNPHQFNGAGAALVFCADFNRLQAAAALHNRTIDYTHAEAMLVGTIDVALFAQNVAIAAESKGYGICYIGGVRNNPAEISELLGLPEGVAPMFGMTIGVPAVSNEVKPRLPVDAVLHENMYDEEKYKTILPQYDAIMKDYYETRNSNRKQAEWTEQMADFLESPQRPHMKDFLRARGFKFE</sequence>
<evidence type="ECO:0000256" key="1">
    <source>
        <dbReference type="ARBA" id="ARBA00008366"/>
    </source>
</evidence>
<evidence type="ECO:0000256" key="3">
    <source>
        <dbReference type="ARBA" id="ARBA00022643"/>
    </source>
</evidence>
<dbReference type="Pfam" id="PF00881">
    <property type="entry name" value="Nitroreductase"/>
    <property type="match status" value="1"/>
</dbReference>
<accession>A0ABU4G196</accession>
<organism evidence="7 8">
    <name type="scientific">Sporosarcina aquimarina</name>
    <dbReference type="NCBI Taxonomy" id="114975"/>
    <lineage>
        <taxon>Bacteria</taxon>
        <taxon>Bacillati</taxon>
        <taxon>Bacillota</taxon>
        <taxon>Bacilli</taxon>
        <taxon>Bacillales</taxon>
        <taxon>Caryophanaceae</taxon>
        <taxon>Sporosarcina</taxon>
    </lineage>
</organism>
<dbReference type="EMBL" id="JAUBDH010000004">
    <property type="protein sequence ID" value="MDW0110093.1"/>
    <property type="molecule type" value="Genomic_DNA"/>
</dbReference>
<keyword evidence="8" id="KW-1185">Reference proteome</keyword>
<name>A0ABU4G196_9BACL</name>